<evidence type="ECO:0000313" key="2">
    <source>
        <dbReference type="Proteomes" id="UP001056035"/>
    </source>
</evidence>
<reference evidence="1 2" key="1">
    <citation type="submission" date="2022-06" db="EMBL/GenBank/DDBJ databases">
        <title>Paraconexibacter antarcticus.</title>
        <authorList>
            <person name="Kim C.S."/>
        </authorList>
    </citation>
    <scope>NUCLEOTIDE SEQUENCE [LARGE SCALE GENOMIC DNA]</scope>
    <source>
        <strain evidence="1 2">02-257</strain>
    </source>
</reference>
<evidence type="ECO:0000313" key="1">
    <source>
        <dbReference type="EMBL" id="UTI62248.1"/>
    </source>
</evidence>
<accession>A0ABY5DMA3</accession>
<dbReference type="EMBL" id="CP098502">
    <property type="protein sequence ID" value="UTI62248.1"/>
    <property type="molecule type" value="Genomic_DNA"/>
</dbReference>
<sequence>MTSSAARAPRYRTTAKVLGSRDYARVATHLRALERILEAPDTPEDARRAARADAHAVERHLGTLRPRAHNQHQIILSTGELDLIAHALYGLAADSPRRPDAHHLVDRVVREIDRPGTWEASA</sequence>
<dbReference type="Proteomes" id="UP001056035">
    <property type="component" value="Chromosome"/>
</dbReference>
<name>A0ABY5DMA3_9ACTN</name>
<keyword evidence="2" id="KW-1185">Reference proteome</keyword>
<proteinExistence type="predicted"/>
<dbReference type="RefSeq" id="WP_254568986.1">
    <property type="nucleotide sequence ID" value="NZ_CP098502.1"/>
</dbReference>
<protein>
    <submittedName>
        <fullName evidence="1">Uncharacterized protein</fullName>
    </submittedName>
</protein>
<organism evidence="1 2">
    <name type="scientific">Paraconexibacter antarcticus</name>
    <dbReference type="NCBI Taxonomy" id="2949664"/>
    <lineage>
        <taxon>Bacteria</taxon>
        <taxon>Bacillati</taxon>
        <taxon>Actinomycetota</taxon>
        <taxon>Thermoleophilia</taxon>
        <taxon>Solirubrobacterales</taxon>
        <taxon>Paraconexibacteraceae</taxon>
        <taxon>Paraconexibacter</taxon>
    </lineage>
</organism>
<gene>
    <name evidence="1" type="ORF">NBH00_12805</name>
</gene>